<accession>A0A9D4U158</accession>
<sequence>MEKPLKVLVVGCSSGVGLQATKKLLEKNEHFEVIGLVRNQEKAVQAIGEEAGKVKFIKGDITKVETLGPACNGVDVVICTVGATVGWRLPSSNANTPKNCDYLGVKNLSEAAAHAKVPKFVLVSSMAVTRPWYPVALLLNTAFGNVLQWKLKGENCLREVYRQQSNLSYNIVRPGGLTNKKGGAKVILVDQGDKCSGMITREDVATVVLACVEGKCTPNSTFEIVNGDKEGGLVDPESLSRLVPDPQV</sequence>
<dbReference type="PANTHER" id="PTHR15020">
    <property type="entry name" value="FLAVIN REDUCTASE-RELATED"/>
    <property type="match status" value="1"/>
</dbReference>
<dbReference type="OrthoDB" id="419598at2759"/>
<protein>
    <recommendedName>
        <fullName evidence="1">NAD(P)-binding domain-containing protein</fullName>
    </recommendedName>
</protein>
<evidence type="ECO:0000259" key="1">
    <source>
        <dbReference type="Pfam" id="PF13460"/>
    </source>
</evidence>
<dbReference type="InterPro" id="IPR036291">
    <property type="entry name" value="NAD(P)-bd_dom_sf"/>
</dbReference>
<evidence type="ECO:0000313" key="3">
    <source>
        <dbReference type="Proteomes" id="UP000886520"/>
    </source>
</evidence>
<dbReference type="CDD" id="cd05243">
    <property type="entry name" value="SDR_a5"/>
    <property type="match status" value="1"/>
</dbReference>
<evidence type="ECO:0000313" key="2">
    <source>
        <dbReference type="EMBL" id="KAI5059402.1"/>
    </source>
</evidence>
<dbReference type="InterPro" id="IPR016040">
    <property type="entry name" value="NAD(P)-bd_dom"/>
</dbReference>
<comment type="caution">
    <text evidence="2">The sequence shown here is derived from an EMBL/GenBank/DDBJ whole genome shotgun (WGS) entry which is preliminary data.</text>
</comment>
<dbReference type="EMBL" id="JABFUD020000025">
    <property type="protein sequence ID" value="KAI5059402.1"/>
    <property type="molecule type" value="Genomic_DNA"/>
</dbReference>
<dbReference type="AlphaFoldDB" id="A0A9D4U158"/>
<dbReference type="PANTHER" id="PTHR15020:SF43">
    <property type="entry name" value="NAD(P)-BINDING DOMAIN-CONTAINING PROTEIN"/>
    <property type="match status" value="1"/>
</dbReference>
<feature type="domain" description="NAD(P)-binding" evidence="1">
    <location>
        <begin position="11"/>
        <end position="213"/>
    </location>
</feature>
<dbReference type="Pfam" id="PF13460">
    <property type="entry name" value="NAD_binding_10"/>
    <property type="match status" value="1"/>
</dbReference>
<dbReference type="Proteomes" id="UP000886520">
    <property type="component" value="Chromosome 25"/>
</dbReference>
<dbReference type="SUPFAM" id="SSF51735">
    <property type="entry name" value="NAD(P)-binding Rossmann-fold domains"/>
    <property type="match status" value="1"/>
</dbReference>
<name>A0A9D4U158_ADICA</name>
<reference evidence="2" key="1">
    <citation type="submission" date="2021-01" db="EMBL/GenBank/DDBJ databases">
        <title>Adiantum capillus-veneris genome.</title>
        <authorList>
            <person name="Fang Y."/>
            <person name="Liao Q."/>
        </authorList>
    </citation>
    <scope>NUCLEOTIDE SEQUENCE</scope>
    <source>
        <strain evidence="2">H3</strain>
        <tissue evidence="2">Leaf</tissue>
    </source>
</reference>
<dbReference type="Gene3D" id="3.40.50.720">
    <property type="entry name" value="NAD(P)-binding Rossmann-like Domain"/>
    <property type="match status" value="1"/>
</dbReference>
<gene>
    <name evidence="2" type="ORF">GOP47_0025721</name>
</gene>
<organism evidence="2 3">
    <name type="scientific">Adiantum capillus-veneris</name>
    <name type="common">Maidenhair fern</name>
    <dbReference type="NCBI Taxonomy" id="13818"/>
    <lineage>
        <taxon>Eukaryota</taxon>
        <taxon>Viridiplantae</taxon>
        <taxon>Streptophyta</taxon>
        <taxon>Embryophyta</taxon>
        <taxon>Tracheophyta</taxon>
        <taxon>Polypodiopsida</taxon>
        <taxon>Polypodiidae</taxon>
        <taxon>Polypodiales</taxon>
        <taxon>Pteridineae</taxon>
        <taxon>Pteridaceae</taxon>
        <taxon>Vittarioideae</taxon>
        <taxon>Adiantum</taxon>
    </lineage>
</organism>
<proteinExistence type="predicted"/>
<keyword evidence="3" id="KW-1185">Reference proteome</keyword>